<name>A0ACB5RF72_9CLOT</name>
<gene>
    <name evidence="1" type="ORF">rsdtw13_28720</name>
</gene>
<evidence type="ECO:0000313" key="1">
    <source>
        <dbReference type="EMBL" id="GKX67614.1"/>
    </source>
</evidence>
<reference evidence="1" key="1">
    <citation type="journal article" date="2025" name="Int. J. Syst. Evol. Microbiol.">
        <title>Inconstantimicrobium mannanitabidum sp. nov., a novel member of the family Clostridiaceae isolated from anoxic soil under the treatment of reductive soil disinfestation.</title>
        <authorList>
            <person name="Ueki A."/>
            <person name="Tonouchi A."/>
            <person name="Honma S."/>
            <person name="Kaku N."/>
            <person name="Ueki K."/>
        </authorList>
    </citation>
    <scope>NUCLEOTIDE SEQUENCE</scope>
    <source>
        <strain evidence="1">TW13</strain>
    </source>
</reference>
<accession>A0ACB5RF72</accession>
<organism evidence="1 2">
    <name type="scientific">Inconstantimicrobium mannanitabidum</name>
    <dbReference type="NCBI Taxonomy" id="1604901"/>
    <lineage>
        <taxon>Bacteria</taxon>
        <taxon>Bacillati</taxon>
        <taxon>Bacillota</taxon>
        <taxon>Clostridia</taxon>
        <taxon>Eubacteriales</taxon>
        <taxon>Clostridiaceae</taxon>
        <taxon>Inconstantimicrobium</taxon>
    </lineage>
</organism>
<keyword evidence="2" id="KW-1185">Reference proteome</keyword>
<comment type="caution">
    <text evidence="1">The sequence shown here is derived from an EMBL/GenBank/DDBJ whole genome shotgun (WGS) entry which is preliminary data.</text>
</comment>
<evidence type="ECO:0000313" key="2">
    <source>
        <dbReference type="Proteomes" id="UP001058074"/>
    </source>
</evidence>
<dbReference type="Proteomes" id="UP001058074">
    <property type="component" value="Unassembled WGS sequence"/>
</dbReference>
<protein>
    <submittedName>
        <fullName evidence="1">Uncharacterized protein</fullName>
    </submittedName>
</protein>
<sequence>MKEAMLKTREIYYRERKKLRFHFSSYTKLQKPNWMLQSKDDRFESTYRDQKVLIREGRIAVACIVQANSLLFEQGKDNCPAVMLFSEDTFFEEQPEKLKSIASKLFRIKGVSCGDEEIQMFADILADEKVTLFNYEIPDKLTYGKKVFFTTFMVHREHLPNGYIDFDYFPALICPEKTEASIILPAKYWASEIEW</sequence>
<dbReference type="EMBL" id="BROD01000001">
    <property type="protein sequence ID" value="GKX67614.1"/>
    <property type="molecule type" value="Genomic_DNA"/>
</dbReference>
<proteinExistence type="predicted"/>